<dbReference type="EMBL" id="JABDTM020027892">
    <property type="protein sequence ID" value="KAH0809818.1"/>
    <property type="molecule type" value="Genomic_DNA"/>
</dbReference>
<sequence>MWRGVSAFMELSAGCQHAEVSCGRGVVERIGPVRPDGWAPIADLLANYSGGAAGPRPQSISSQTMIIQKLTLLAVTVTKECVDSSNNNKKIPESEVSSGGVRAPVEIKLATRPTERERRSINIIQMRKLWDIFISDLQIFPTTHILANQLHNNIYFDWSIPLFLVLSCRHRSLMEPSIPIRGASYPPECTRSLQLHLLPDSAVHAHTMVTAINYSRFPARPSLAIGSRRIFNVVEEHFRPAGGAGRRGSGNERAKG</sequence>
<evidence type="ECO:0000313" key="2">
    <source>
        <dbReference type="Proteomes" id="UP000719412"/>
    </source>
</evidence>
<name>A0A8J6H877_TENMO</name>
<dbReference type="AlphaFoldDB" id="A0A8J6H877"/>
<reference evidence="1" key="1">
    <citation type="journal article" date="2020" name="J Insects Food Feed">
        <title>The yellow mealworm (Tenebrio molitor) genome: a resource for the emerging insects as food and feed industry.</title>
        <authorList>
            <person name="Eriksson T."/>
            <person name="Andere A."/>
            <person name="Kelstrup H."/>
            <person name="Emery V."/>
            <person name="Picard C."/>
        </authorList>
    </citation>
    <scope>NUCLEOTIDE SEQUENCE</scope>
    <source>
        <strain evidence="1">Stoneville</strain>
        <tissue evidence="1">Whole head</tissue>
    </source>
</reference>
<protein>
    <submittedName>
        <fullName evidence="1">Uncharacterized protein</fullName>
    </submittedName>
</protein>
<evidence type="ECO:0000313" key="1">
    <source>
        <dbReference type="EMBL" id="KAH0809818.1"/>
    </source>
</evidence>
<dbReference type="Proteomes" id="UP000719412">
    <property type="component" value="Unassembled WGS sequence"/>
</dbReference>
<gene>
    <name evidence="1" type="ORF">GEV33_012974</name>
</gene>
<keyword evidence="2" id="KW-1185">Reference proteome</keyword>
<organism evidence="1 2">
    <name type="scientific">Tenebrio molitor</name>
    <name type="common">Yellow mealworm beetle</name>
    <dbReference type="NCBI Taxonomy" id="7067"/>
    <lineage>
        <taxon>Eukaryota</taxon>
        <taxon>Metazoa</taxon>
        <taxon>Ecdysozoa</taxon>
        <taxon>Arthropoda</taxon>
        <taxon>Hexapoda</taxon>
        <taxon>Insecta</taxon>
        <taxon>Pterygota</taxon>
        <taxon>Neoptera</taxon>
        <taxon>Endopterygota</taxon>
        <taxon>Coleoptera</taxon>
        <taxon>Polyphaga</taxon>
        <taxon>Cucujiformia</taxon>
        <taxon>Tenebrionidae</taxon>
        <taxon>Tenebrio</taxon>
    </lineage>
</organism>
<comment type="caution">
    <text evidence="1">The sequence shown here is derived from an EMBL/GenBank/DDBJ whole genome shotgun (WGS) entry which is preliminary data.</text>
</comment>
<accession>A0A8J6H877</accession>
<reference evidence="1" key="2">
    <citation type="submission" date="2021-08" db="EMBL/GenBank/DDBJ databases">
        <authorList>
            <person name="Eriksson T."/>
        </authorList>
    </citation>
    <scope>NUCLEOTIDE SEQUENCE</scope>
    <source>
        <strain evidence="1">Stoneville</strain>
        <tissue evidence="1">Whole head</tissue>
    </source>
</reference>
<proteinExistence type="predicted"/>